<accession>A0A0C3A0E6</accession>
<dbReference type="RefSeq" id="WP_041159695.1">
    <property type="nucleotide sequence ID" value="NZ_CP101903.1"/>
</dbReference>
<sequence>MSKNLFSEQYSNHGLSYKQSSTRRVCITIPKKVVDLEIQYEKRFGMKPNRSQMYANFLKQLLENVPGD</sequence>
<proteinExistence type="predicted"/>
<evidence type="ECO:0000313" key="2">
    <source>
        <dbReference type="Proteomes" id="UP000031975"/>
    </source>
</evidence>
<dbReference type="EMBL" id="JXQB01000001">
    <property type="protein sequence ID" value="KIM13784.1"/>
    <property type="molecule type" value="Genomic_DNA"/>
</dbReference>
<reference evidence="1 2" key="1">
    <citation type="submission" date="2015-01" db="EMBL/GenBank/DDBJ databases">
        <title>Draft Genome Sequence of Mycoplasma capricolum subsp. capricolum str. GM508D.</title>
        <authorList>
            <person name="Calcutt M.J."/>
            <person name="Foecking M.F."/>
        </authorList>
    </citation>
    <scope>NUCLEOTIDE SEQUENCE [LARGE SCALE GENOMIC DNA]</scope>
    <source>
        <strain evidence="1 2">GM508D</strain>
    </source>
</reference>
<protein>
    <submittedName>
        <fullName evidence="1">Uncharacterized protein</fullName>
    </submittedName>
</protein>
<comment type="caution">
    <text evidence="1">The sequence shown here is derived from an EMBL/GenBank/DDBJ whole genome shotgun (WGS) entry which is preliminary data.</text>
</comment>
<name>A0A0C3A0E6_MYCCA</name>
<dbReference type="AlphaFoldDB" id="A0A0C3A0E6"/>
<gene>
    <name evidence="1" type="ORF">MCGM508_01670</name>
</gene>
<organism evidence="1 2">
    <name type="scientific">Mycoplasma capricolum subsp. capricolum</name>
    <dbReference type="NCBI Taxonomy" id="40479"/>
    <lineage>
        <taxon>Bacteria</taxon>
        <taxon>Bacillati</taxon>
        <taxon>Mycoplasmatota</taxon>
        <taxon>Mollicutes</taxon>
        <taxon>Mycoplasmataceae</taxon>
        <taxon>Mycoplasma</taxon>
    </lineage>
</organism>
<dbReference type="Proteomes" id="UP000031975">
    <property type="component" value="Unassembled WGS sequence"/>
</dbReference>
<evidence type="ECO:0000313" key="1">
    <source>
        <dbReference type="EMBL" id="KIM13784.1"/>
    </source>
</evidence>